<sequence>MVKVFICGDIVNYQKNDGLICSGSLAKVVAEADYSICNFEAPIEGFGEPQPKSGPHHYQKKSTINGLKEQGFNLLCMANNHIMDFGTVGLMGTINEAKKLGMETIGAGVNFEQAYKPIIKSIGDIKLGIINACEAQFGVIDYFSGLEQSGYAWINHSFIDKQIIKLKKECDFVIVLAHAGLEHYNIPQKEWRWRYKHFCDLGADAIIGSHPHVPQGFENYNDSLIFYSLGNFYFDSKNFINKEDRSYSIVLRLEKNKKMNFEPVFHHKEQGIVQLSMQEKQIDFKILNSNLDNDYEKLHDQMSLTVYRKKIKPKYTFSLLHFPFDGTIKSSLKRILATIVGKQKKKDKDTLALHLLRNESYYFAAKHALELVFKDKYGGNK</sequence>
<evidence type="ECO:0000313" key="4">
    <source>
        <dbReference type="Proteomes" id="UP000790580"/>
    </source>
</evidence>
<dbReference type="InterPro" id="IPR019079">
    <property type="entry name" value="Capsule_synth_CapA"/>
</dbReference>
<gene>
    <name evidence="3" type="ORF">KS407_16830</name>
</gene>
<dbReference type="EMBL" id="JAHQCR010000070">
    <property type="protein sequence ID" value="MBU9723087.1"/>
    <property type="molecule type" value="Genomic_DNA"/>
</dbReference>
<name>A0ABS6K0V5_9BACI</name>
<organism evidence="3 4">
    <name type="scientific">Evansella alkalicola</name>
    <dbReference type="NCBI Taxonomy" id="745819"/>
    <lineage>
        <taxon>Bacteria</taxon>
        <taxon>Bacillati</taxon>
        <taxon>Bacillota</taxon>
        <taxon>Bacilli</taxon>
        <taxon>Bacillales</taxon>
        <taxon>Bacillaceae</taxon>
        <taxon>Evansella</taxon>
    </lineage>
</organism>
<dbReference type="SUPFAM" id="SSF56300">
    <property type="entry name" value="Metallo-dependent phosphatases"/>
    <property type="match status" value="1"/>
</dbReference>
<dbReference type="InterPro" id="IPR029052">
    <property type="entry name" value="Metallo-depent_PP-like"/>
</dbReference>
<protein>
    <submittedName>
        <fullName evidence="3">CapA family protein</fullName>
    </submittedName>
</protein>
<dbReference type="Pfam" id="PF09587">
    <property type="entry name" value="PGA_cap"/>
    <property type="match status" value="1"/>
</dbReference>
<dbReference type="Proteomes" id="UP000790580">
    <property type="component" value="Unassembled WGS sequence"/>
</dbReference>
<accession>A0ABS6K0V5</accession>
<evidence type="ECO:0000313" key="3">
    <source>
        <dbReference type="EMBL" id="MBU9723087.1"/>
    </source>
</evidence>
<dbReference type="InterPro" id="IPR052169">
    <property type="entry name" value="CW_Biosynth-Accessory"/>
</dbReference>
<feature type="domain" description="Capsule synthesis protein CapA" evidence="2">
    <location>
        <begin position="3"/>
        <end position="236"/>
    </location>
</feature>
<comment type="caution">
    <text evidence="3">The sequence shown here is derived from an EMBL/GenBank/DDBJ whole genome shotgun (WGS) entry which is preliminary data.</text>
</comment>
<reference evidence="3 4" key="1">
    <citation type="submission" date="2021-06" db="EMBL/GenBank/DDBJ databases">
        <title>Bacillus sp. RD4P76, an endophyte from a halophyte.</title>
        <authorList>
            <person name="Sun J.-Q."/>
        </authorList>
    </citation>
    <scope>NUCLEOTIDE SEQUENCE [LARGE SCALE GENOMIC DNA]</scope>
    <source>
        <strain evidence="3 4">JCM 17098</strain>
    </source>
</reference>
<proteinExistence type="inferred from homology"/>
<dbReference type="SMART" id="SM00854">
    <property type="entry name" value="PGA_cap"/>
    <property type="match status" value="1"/>
</dbReference>
<dbReference type="CDD" id="cd07381">
    <property type="entry name" value="MPP_CapA"/>
    <property type="match status" value="1"/>
</dbReference>
<dbReference type="Gene3D" id="3.60.21.10">
    <property type="match status" value="1"/>
</dbReference>
<comment type="similarity">
    <text evidence="1">Belongs to the CapA family.</text>
</comment>
<evidence type="ECO:0000259" key="2">
    <source>
        <dbReference type="SMART" id="SM00854"/>
    </source>
</evidence>
<dbReference type="RefSeq" id="WP_088076895.1">
    <property type="nucleotide sequence ID" value="NZ_JAHQCR010000070.1"/>
</dbReference>
<dbReference type="PANTHER" id="PTHR33393:SF12">
    <property type="entry name" value="CAPSULE BIOSYNTHESIS PROTEIN CAPA"/>
    <property type="match status" value="1"/>
</dbReference>
<evidence type="ECO:0000256" key="1">
    <source>
        <dbReference type="ARBA" id="ARBA00005662"/>
    </source>
</evidence>
<dbReference type="PANTHER" id="PTHR33393">
    <property type="entry name" value="POLYGLUTAMINE SYNTHESIS ACCESSORY PROTEIN RV0574C-RELATED"/>
    <property type="match status" value="1"/>
</dbReference>
<keyword evidence="4" id="KW-1185">Reference proteome</keyword>